<evidence type="ECO:0000313" key="3">
    <source>
        <dbReference type="Proteomes" id="UP000308901"/>
    </source>
</evidence>
<keyword evidence="3" id="KW-1185">Reference proteome</keyword>
<keyword evidence="1" id="KW-0472">Membrane</keyword>
<protein>
    <submittedName>
        <fullName evidence="2">Uncharacterized protein</fullName>
    </submittedName>
</protein>
<dbReference type="RefSeq" id="WP_138152935.1">
    <property type="nucleotide sequence ID" value="NZ_CBDDKQ010000004.1"/>
</dbReference>
<dbReference type="AlphaFoldDB" id="A0A5R8Y046"/>
<keyword evidence="1" id="KW-0812">Transmembrane</keyword>
<proteinExistence type="predicted"/>
<gene>
    <name evidence="2" type="ORF">FDK22_10595</name>
</gene>
<accession>A0A5R8Y046</accession>
<evidence type="ECO:0000256" key="1">
    <source>
        <dbReference type="SAM" id="Phobius"/>
    </source>
</evidence>
<keyword evidence="1" id="KW-1133">Transmembrane helix</keyword>
<reference evidence="2 3" key="1">
    <citation type="submission" date="2019-05" db="EMBL/GenBank/DDBJ databases">
        <title>Arcobacter sp. nov., isolated from sea sediment.</title>
        <authorList>
            <person name="Kim W."/>
        </authorList>
    </citation>
    <scope>NUCLEOTIDE SEQUENCE [LARGE SCALE GENOMIC DNA]</scope>
    <source>
        <strain evidence="2 3">CAU 1517</strain>
    </source>
</reference>
<comment type="caution">
    <text evidence="2">The sequence shown here is derived from an EMBL/GenBank/DDBJ whole genome shotgun (WGS) entry which is preliminary data.</text>
</comment>
<dbReference type="Proteomes" id="UP000308901">
    <property type="component" value="Unassembled WGS sequence"/>
</dbReference>
<sequence>MEIMVYVIVFFIIGYAITKILKENNKIILAILGIAIFWGFYYHPMWGLVSLGEMAMGYFVVRFNES</sequence>
<feature type="transmembrane region" description="Helical" evidence="1">
    <location>
        <begin position="27"/>
        <end position="49"/>
    </location>
</feature>
<evidence type="ECO:0000313" key="2">
    <source>
        <dbReference type="EMBL" id="TLP37755.1"/>
    </source>
</evidence>
<organism evidence="2 3">
    <name type="scientific">Arcobacter arenosus</name>
    <dbReference type="NCBI Taxonomy" id="2576037"/>
    <lineage>
        <taxon>Bacteria</taxon>
        <taxon>Pseudomonadati</taxon>
        <taxon>Campylobacterota</taxon>
        <taxon>Epsilonproteobacteria</taxon>
        <taxon>Campylobacterales</taxon>
        <taxon>Arcobacteraceae</taxon>
        <taxon>Arcobacter</taxon>
    </lineage>
</organism>
<name>A0A5R8Y046_9BACT</name>
<dbReference type="EMBL" id="VANU01000004">
    <property type="protein sequence ID" value="TLP37755.1"/>
    <property type="molecule type" value="Genomic_DNA"/>
</dbReference>
<feature type="transmembrane region" description="Helical" evidence="1">
    <location>
        <begin position="5"/>
        <end position="21"/>
    </location>
</feature>